<feature type="domain" description="Methyl-accepting transducer" evidence="15">
    <location>
        <begin position="299"/>
        <end position="528"/>
    </location>
</feature>
<evidence type="ECO:0000259" key="15">
    <source>
        <dbReference type="PROSITE" id="PS50111"/>
    </source>
</evidence>
<accession>A0ABD4KZH6</accession>
<dbReference type="PANTHER" id="PTHR43531">
    <property type="entry name" value="PROTEIN ICFG"/>
    <property type="match status" value="1"/>
</dbReference>
<keyword evidence="3" id="KW-0488">Methylation</keyword>
<evidence type="ECO:0000256" key="13">
    <source>
        <dbReference type="SAM" id="MobiDB-lite"/>
    </source>
</evidence>
<comment type="caution">
    <text evidence="17">The sequence shown here is derived from an EMBL/GenBank/DDBJ whole genome shotgun (WGS) entry which is preliminary data.</text>
</comment>
<feature type="coiled-coil region" evidence="12">
    <location>
        <begin position="499"/>
        <end position="544"/>
    </location>
</feature>
<keyword evidence="8 14" id="KW-0472">Membrane</keyword>
<feature type="transmembrane region" description="Helical" evidence="14">
    <location>
        <begin position="220"/>
        <end position="240"/>
    </location>
</feature>
<evidence type="ECO:0000256" key="9">
    <source>
        <dbReference type="ARBA" id="ARBA00023224"/>
    </source>
</evidence>
<keyword evidence="5" id="KW-0997">Cell inner membrane</keyword>
<dbReference type="InterPro" id="IPR035440">
    <property type="entry name" value="4HB_MCP_dom_sf"/>
</dbReference>
<dbReference type="PRINTS" id="PR00260">
    <property type="entry name" value="CHEMTRNSDUCR"/>
</dbReference>
<dbReference type="SUPFAM" id="SSF58104">
    <property type="entry name" value="Methyl-accepting chemotaxis protein (MCP) signaling domain"/>
    <property type="match status" value="1"/>
</dbReference>
<dbReference type="Gene3D" id="1.20.120.30">
    <property type="entry name" value="Aspartate receptor, ligand-binding domain"/>
    <property type="match status" value="1"/>
</dbReference>
<proteinExistence type="inferred from homology"/>
<protein>
    <submittedName>
        <fullName evidence="17">Tar ligand binding domain-containing protein</fullName>
    </submittedName>
</protein>
<dbReference type="Gene3D" id="1.10.287.950">
    <property type="entry name" value="Methyl-accepting chemotaxis protein"/>
    <property type="match status" value="1"/>
</dbReference>
<organism evidence="17 18">
    <name type="scientific">Bisbaumannia pacifica</name>
    <dbReference type="NCBI Taxonomy" id="77098"/>
    <lineage>
        <taxon>Bacteria</taxon>
        <taxon>Pseudomonadati</taxon>
        <taxon>Pseudomonadota</taxon>
        <taxon>Gammaproteobacteria</taxon>
        <taxon>Oceanospirillales</taxon>
        <taxon>Halomonadaceae</taxon>
        <taxon>Bisbaumannia</taxon>
    </lineage>
</organism>
<keyword evidence="2" id="KW-1003">Cell membrane</keyword>
<feature type="domain" description="HAMP" evidence="16">
    <location>
        <begin position="242"/>
        <end position="294"/>
    </location>
</feature>
<dbReference type="FunFam" id="1.10.287.950:FF:000001">
    <property type="entry name" value="Methyl-accepting chemotaxis sensory transducer"/>
    <property type="match status" value="1"/>
</dbReference>
<comment type="subcellular location">
    <subcellularLocation>
        <location evidence="1">Cell inner membrane</location>
        <topology evidence="1">Multi-pass membrane protein</topology>
    </subcellularLocation>
</comment>
<evidence type="ECO:0000256" key="7">
    <source>
        <dbReference type="ARBA" id="ARBA00022989"/>
    </source>
</evidence>
<keyword evidence="9 11" id="KW-0807">Transducer</keyword>
<evidence type="ECO:0000313" key="18">
    <source>
        <dbReference type="Proteomes" id="UP000651738"/>
    </source>
</evidence>
<dbReference type="InterPro" id="IPR003660">
    <property type="entry name" value="HAMP_dom"/>
</dbReference>
<keyword evidence="4" id="KW-0145">Chemotaxis</keyword>
<dbReference type="PROSITE" id="PS50111">
    <property type="entry name" value="CHEMOTAXIS_TRANSDUC_2"/>
    <property type="match status" value="1"/>
</dbReference>
<name>A0ABD4KZH6_9GAMM</name>
<evidence type="ECO:0000256" key="2">
    <source>
        <dbReference type="ARBA" id="ARBA00022475"/>
    </source>
</evidence>
<feature type="transmembrane region" description="Helical" evidence="14">
    <location>
        <begin position="33"/>
        <end position="57"/>
    </location>
</feature>
<dbReference type="Proteomes" id="UP000651738">
    <property type="component" value="Unassembled WGS sequence"/>
</dbReference>
<evidence type="ECO:0000256" key="5">
    <source>
        <dbReference type="ARBA" id="ARBA00022519"/>
    </source>
</evidence>
<evidence type="ECO:0000313" key="17">
    <source>
        <dbReference type="EMBL" id="MBH8579840.1"/>
    </source>
</evidence>
<dbReference type="Pfam" id="PF02203">
    <property type="entry name" value="TarH"/>
    <property type="match status" value="1"/>
</dbReference>
<evidence type="ECO:0000256" key="3">
    <source>
        <dbReference type="ARBA" id="ARBA00022481"/>
    </source>
</evidence>
<keyword evidence="7 14" id="KW-1133">Transmembrane helix</keyword>
<dbReference type="EMBL" id="JAEDAF010000005">
    <property type="protein sequence ID" value="MBH8579840.1"/>
    <property type="molecule type" value="Genomic_DNA"/>
</dbReference>
<dbReference type="GO" id="GO:0005886">
    <property type="term" value="C:plasma membrane"/>
    <property type="evidence" value="ECO:0007669"/>
    <property type="project" value="UniProtKB-SubCell"/>
</dbReference>
<dbReference type="SMART" id="SM00283">
    <property type="entry name" value="MA"/>
    <property type="match status" value="1"/>
</dbReference>
<dbReference type="GO" id="GO:0006935">
    <property type="term" value="P:chemotaxis"/>
    <property type="evidence" value="ECO:0007669"/>
    <property type="project" value="UniProtKB-KW"/>
</dbReference>
<feature type="region of interest" description="Disordered" evidence="13">
    <location>
        <begin position="549"/>
        <end position="591"/>
    </location>
</feature>
<reference evidence="17 18" key="1">
    <citation type="submission" date="2020-12" db="EMBL/GenBank/DDBJ databases">
        <title>Draft genome sequence of Halomonas pacifica strain CARE-V15.</title>
        <authorList>
            <person name="Vignesh N."/>
            <person name="Thabitha A."/>
            <person name="Saravanan R."/>
            <person name="Manigandan V."/>
        </authorList>
    </citation>
    <scope>NUCLEOTIDE SEQUENCE [LARGE SCALE GENOMIC DNA]</scope>
    <source>
        <strain evidence="17 18">CARE-V15</strain>
    </source>
</reference>
<dbReference type="SMART" id="SM00304">
    <property type="entry name" value="HAMP"/>
    <property type="match status" value="1"/>
</dbReference>
<evidence type="ECO:0000259" key="16">
    <source>
        <dbReference type="PROSITE" id="PS50885"/>
    </source>
</evidence>
<evidence type="ECO:0000256" key="10">
    <source>
        <dbReference type="ARBA" id="ARBA00029447"/>
    </source>
</evidence>
<evidence type="ECO:0000256" key="14">
    <source>
        <dbReference type="SAM" id="Phobius"/>
    </source>
</evidence>
<evidence type="ECO:0000256" key="1">
    <source>
        <dbReference type="ARBA" id="ARBA00004429"/>
    </source>
</evidence>
<evidence type="ECO:0000256" key="11">
    <source>
        <dbReference type="PROSITE-ProRule" id="PRU00284"/>
    </source>
</evidence>
<gene>
    <name evidence="17" type="ORF">I7V36_07000</name>
</gene>
<dbReference type="CDD" id="cd06225">
    <property type="entry name" value="HAMP"/>
    <property type="match status" value="1"/>
</dbReference>
<dbReference type="InterPro" id="IPR003122">
    <property type="entry name" value="Tar_rcpt_lig-bd"/>
</dbReference>
<dbReference type="InterPro" id="IPR051310">
    <property type="entry name" value="MCP_chemotaxis"/>
</dbReference>
<evidence type="ECO:0000256" key="6">
    <source>
        <dbReference type="ARBA" id="ARBA00022692"/>
    </source>
</evidence>
<dbReference type="Pfam" id="PF00015">
    <property type="entry name" value="MCPsignal"/>
    <property type="match status" value="1"/>
</dbReference>
<dbReference type="InterPro" id="IPR004090">
    <property type="entry name" value="Chemotax_Me-accpt_rcpt"/>
</dbReference>
<keyword evidence="12" id="KW-0175">Coiled coil</keyword>
<dbReference type="PROSITE" id="PS50885">
    <property type="entry name" value="HAMP"/>
    <property type="match status" value="1"/>
</dbReference>
<dbReference type="Pfam" id="PF00672">
    <property type="entry name" value="HAMP"/>
    <property type="match status" value="1"/>
</dbReference>
<keyword evidence="6 14" id="KW-0812">Transmembrane</keyword>
<evidence type="ECO:0000256" key="8">
    <source>
        <dbReference type="ARBA" id="ARBA00023136"/>
    </source>
</evidence>
<comment type="similarity">
    <text evidence="10">Belongs to the methyl-accepting chemotaxis (MCP) protein family.</text>
</comment>
<dbReference type="AlphaFoldDB" id="A0ABD4KZH6"/>
<evidence type="ECO:0000256" key="12">
    <source>
        <dbReference type="SAM" id="Coils"/>
    </source>
</evidence>
<dbReference type="PANTHER" id="PTHR43531:SF14">
    <property type="entry name" value="METHYL-ACCEPTING CHEMOTAXIS PROTEIN I-RELATED"/>
    <property type="match status" value="1"/>
</dbReference>
<dbReference type="GO" id="GO:0007165">
    <property type="term" value="P:signal transduction"/>
    <property type="evidence" value="ECO:0007669"/>
    <property type="project" value="UniProtKB-KW"/>
</dbReference>
<dbReference type="SUPFAM" id="SSF47170">
    <property type="entry name" value="Aspartate receptor, ligand-binding domain"/>
    <property type="match status" value="1"/>
</dbReference>
<dbReference type="InterPro" id="IPR004089">
    <property type="entry name" value="MCPsignal_dom"/>
</dbReference>
<sequence length="591" mass="63241">MPRPNAQVAPPQGWGPVIQGVVVKLLDNMTVRVSWTLVLVTFSALLLLLSGLGLYAVNHSQRELAAFSAVNVDQQATLNRGNSMMMATRIAMEDVHAQLVDADSDSGRRQAQQAAVALGERLESAQRVFAEFVALPAQPENEALIPPIAASVAALFDEALIPQQRALAEGDIERFQALRSEAQRLNDRFYADAVSFFHTVEAEGTQRYENFFSVANTVKLAIILVLLVAAATVVVVLWGVTVNVIRPLGRVVDHCERIAKGDLSGAVERRGNNEIGRLYAALGHMQEGLAGTVSRVRRGSQSIYGGTQEIASGNQDLSARTEEQAASLAETASSMEELTSTVEQNADNARQASRLAEEASQTAGQGGEVVGQVVETMREISDSSRQVTEIIGLIDSIAFQTNILALNASVEAARAGEQGRGFAVVAGEVRNLASRSGEAARQIRELIDASVAKVDTGSALVDRAGQTMGEIVQAVQKVSDIMDEIASASQEQSHGILQVNQAVTQMDQVTQQNAALVQQAASAAAALEEEAARLRESVAQFRVDETRGDDDLARWLPDLGSARGEARESRPQPAATPVARAQGDDDDWESF</sequence>
<evidence type="ECO:0000256" key="4">
    <source>
        <dbReference type="ARBA" id="ARBA00022500"/>
    </source>
</evidence>
<dbReference type="CDD" id="cd11386">
    <property type="entry name" value="MCP_signal"/>
    <property type="match status" value="1"/>
</dbReference>